<keyword evidence="3" id="KW-1185">Reference proteome</keyword>
<dbReference type="Proteomes" id="UP000662939">
    <property type="component" value="Chromosome"/>
</dbReference>
<keyword evidence="1" id="KW-0812">Transmembrane</keyword>
<proteinExistence type="predicted"/>
<protein>
    <submittedName>
        <fullName evidence="2">Uncharacterized protein</fullName>
    </submittedName>
</protein>
<organism evidence="2 3">
    <name type="scientific">Natronoglycomyces albus</name>
    <dbReference type="NCBI Taxonomy" id="2811108"/>
    <lineage>
        <taxon>Bacteria</taxon>
        <taxon>Bacillati</taxon>
        <taxon>Actinomycetota</taxon>
        <taxon>Actinomycetes</taxon>
        <taxon>Glycomycetales</taxon>
        <taxon>Glycomycetaceae</taxon>
        <taxon>Natronoglycomyces</taxon>
    </lineage>
</organism>
<keyword evidence="1" id="KW-1133">Transmembrane helix</keyword>
<evidence type="ECO:0000313" key="3">
    <source>
        <dbReference type="Proteomes" id="UP000662939"/>
    </source>
</evidence>
<accession>A0A895XGI3</accession>
<dbReference type="AlphaFoldDB" id="A0A895XGI3"/>
<reference evidence="2" key="1">
    <citation type="submission" date="2021-02" db="EMBL/GenBank/DDBJ databases">
        <title>Natronoglycomyces albus gen. nov., sp. nov, a haloalkaliphilic actinobacterium from a soda solonchak soil.</title>
        <authorList>
            <person name="Sorokin D.Y."/>
            <person name="Khijniak T.V."/>
            <person name="Zakharycheva A.P."/>
            <person name="Boueva O.V."/>
            <person name="Ariskina E.V."/>
            <person name="Hahnke R.L."/>
            <person name="Bunk B."/>
            <person name="Sproer C."/>
            <person name="Schumann P."/>
            <person name="Evtushenko L.I."/>
            <person name="Kublanov I.V."/>
        </authorList>
    </citation>
    <scope>NUCLEOTIDE SEQUENCE</scope>
    <source>
        <strain evidence="2">DSM 106290</strain>
    </source>
</reference>
<dbReference type="EMBL" id="CP070496">
    <property type="protein sequence ID" value="QSB04454.1"/>
    <property type="molecule type" value="Genomic_DNA"/>
</dbReference>
<name>A0A895XGI3_9ACTN</name>
<dbReference type="RefSeq" id="WP_213170452.1">
    <property type="nucleotide sequence ID" value="NZ_CP070496.1"/>
</dbReference>
<keyword evidence="1" id="KW-0472">Membrane</keyword>
<evidence type="ECO:0000313" key="2">
    <source>
        <dbReference type="EMBL" id="QSB04454.1"/>
    </source>
</evidence>
<evidence type="ECO:0000256" key="1">
    <source>
        <dbReference type="SAM" id="Phobius"/>
    </source>
</evidence>
<dbReference type="KEGG" id="nav:JQS30_11750"/>
<sequence>MQAETSARGPIRERLRWTNLEGMDLINYVGLLTAGVATVVFVVSGVLLPFFNDAPLTKKPKSAISAHTPSKEL</sequence>
<feature type="transmembrane region" description="Helical" evidence="1">
    <location>
        <begin position="25"/>
        <end position="51"/>
    </location>
</feature>
<gene>
    <name evidence="2" type="ORF">JQS30_11750</name>
</gene>